<dbReference type="InterPro" id="IPR001482">
    <property type="entry name" value="T2SS/T4SS_dom"/>
</dbReference>
<evidence type="ECO:0000313" key="5">
    <source>
        <dbReference type="Proteomes" id="UP000002408"/>
    </source>
</evidence>
<dbReference type="InterPro" id="IPR056570">
    <property type="entry name" value="PilB3-like_N"/>
</dbReference>
<evidence type="ECO:0000259" key="2">
    <source>
        <dbReference type="Pfam" id="PF00437"/>
    </source>
</evidence>
<dbReference type="Gene3D" id="3.40.50.300">
    <property type="entry name" value="P-loop containing nucleotide triphosphate hydrolases"/>
    <property type="match status" value="1"/>
</dbReference>
<dbReference type="SUPFAM" id="SSF52540">
    <property type="entry name" value="P-loop containing nucleoside triphosphate hydrolases"/>
    <property type="match status" value="1"/>
</dbReference>
<dbReference type="CDD" id="cd01130">
    <property type="entry name" value="VirB11-like_ATPase"/>
    <property type="match status" value="1"/>
</dbReference>
<protein>
    <submittedName>
        <fullName evidence="4">Type II secretion system protein E</fullName>
    </submittedName>
</protein>
<dbReference type="EMBL" id="CP000780">
    <property type="protein sequence ID" value="ABS56869.1"/>
    <property type="molecule type" value="Genomic_DNA"/>
</dbReference>
<feature type="domain" description="Bacterial type II secretion system protein E" evidence="2">
    <location>
        <begin position="302"/>
        <end position="568"/>
    </location>
</feature>
<dbReference type="STRING" id="456442.Mboo_2355"/>
<dbReference type="Gene3D" id="3.30.450.380">
    <property type="match status" value="1"/>
</dbReference>
<gene>
    <name evidence="4" type="ordered locus">Mboo_2355</name>
</gene>
<dbReference type="HOGENOM" id="CLU_005379_2_1_2"/>
<dbReference type="PANTHER" id="PTHR30486:SF6">
    <property type="entry name" value="TYPE IV PILUS RETRACTATION ATPASE PILT"/>
    <property type="match status" value="1"/>
</dbReference>
<name>A7IAV8_METB6</name>
<dbReference type="GeneID" id="5411884"/>
<evidence type="ECO:0000256" key="1">
    <source>
        <dbReference type="ARBA" id="ARBA00006611"/>
    </source>
</evidence>
<dbReference type="Pfam" id="PF23990">
    <property type="entry name" value="PilB3_N"/>
    <property type="match status" value="1"/>
</dbReference>
<accession>A7IAV8</accession>
<reference evidence="5" key="1">
    <citation type="journal article" date="2015" name="Microbiology">
        <title>Genome of Methanoregula boonei 6A8 reveals adaptations to oligotrophic peatland environments.</title>
        <authorList>
            <person name="Braeuer S."/>
            <person name="Cadillo-Quiroz H."/>
            <person name="Kyrpides N."/>
            <person name="Woyke T."/>
            <person name="Goodwin L."/>
            <person name="Detter C."/>
            <person name="Podell S."/>
            <person name="Yavitt J.B."/>
            <person name="Zinder S.H."/>
        </authorList>
    </citation>
    <scope>NUCLEOTIDE SEQUENCE [LARGE SCALE GENOMIC DNA]</scope>
    <source>
        <strain evidence="5">DSM 21154 / JCM 14090 / 6A8</strain>
    </source>
</reference>
<dbReference type="Pfam" id="PF00437">
    <property type="entry name" value="T2SSE"/>
    <property type="match status" value="1"/>
</dbReference>
<organism evidence="4 5">
    <name type="scientific">Methanoregula boonei (strain DSM 21154 / JCM 14090 / 6A8)</name>
    <dbReference type="NCBI Taxonomy" id="456442"/>
    <lineage>
        <taxon>Archaea</taxon>
        <taxon>Methanobacteriati</taxon>
        <taxon>Methanobacteriota</taxon>
        <taxon>Stenosarchaea group</taxon>
        <taxon>Methanomicrobia</taxon>
        <taxon>Methanomicrobiales</taxon>
        <taxon>Methanoregulaceae</taxon>
        <taxon>Methanoregula</taxon>
    </lineage>
</organism>
<dbReference type="eggNOG" id="arCOG01817">
    <property type="taxonomic scope" value="Archaea"/>
</dbReference>
<dbReference type="RefSeq" id="WP_012107930.1">
    <property type="nucleotide sequence ID" value="NC_009712.1"/>
</dbReference>
<dbReference type="AlphaFoldDB" id="A7IAV8"/>
<proteinExistence type="inferred from homology"/>
<keyword evidence="5" id="KW-1185">Reference proteome</keyword>
<dbReference type="InterPro" id="IPR027417">
    <property type="entry name" value="P-loop_NTPase"/>
</dbReference>
<sequence>MGAQIKISVILRRVGAGIAANALPYRCPFGRRFLWKHYLYECLPNYKQKYGVPREDGRMKVSDLFTRLREYRSRAGMAVKGAGTPQPLAGDTGTALQSSGIREASYRHYFRFLKGRDKLPEEEYDPARHGPLVKAEIPAGYDLLDQYWIEEGLTLVYIALNRKTNQTEYLLFEPPLSEFEYELLERLHEDLLDVLILTSDEVKTDRKKILLSKVHGLLDDYGLVLDESAHFKIEYYLIRNFIGWSRIDPLMKDPNLEDISCDGSRIPIFLYHRKHRNIKTNIAFEATVLNSLAITLAQRSGKHISTGSPLLDATLPDGSRLQLTLGTEVTTRGTSFTIRKFREDPFSPIELMEYGTFSSDELVYFWLAIENGMSLLFIGGTASGKTTSLNAVSLFIPPIAKVVSIEDTREITLYHDNWIASVTREALTEGGNAISMFDLLRAAMRQRPEYILVGEVRGPEAQTLFQAMNTGHTTFSTMHAGSIDAAIHRLESAPLNVPRNMVQALNVICVQALIYRGTERVRRVQEVVEIAGIDPATGNLRVNNVFQYDPVHDRTIYTGRSQIYSMIATKRGWTREELDYEITVRKSLLDAMHAQGIRDYISVASLFHNYNINRADVLAHNDDLRQVL</sequence>
<evidence type="ECO:0000259" key="3">
    <source>
        <dbReference type="Pfam" id="PF23990"/>
    </source>
</evidence>
<dbReference type="Proteomes" id="UP000002408">
    <property type="component" value="Chromosome"/>
</dbReference>
<dbReference type="KEGG" id="mbn:Mboo_2355"/>
<dbReference type="GO" id="GO:0016887">
    <property type="term" value="F:ATP hydrolysis activity"/>
    <property type="evidence" value="ECO:0007669"/>
    <property type="project" value="InterPro"/>
</dbReference>
<feature type="domain" description="PilB3-like N-terminal" evidence="3">
    <location>
        <begin position="108"/>
        <end position="174"/>
    </location>
</feature>
<comment type="similarity">
    <text evidence="1">Belongs to the GSP E family.</text>
</comment>
<evidence type="ECO:0000313" key="4">
    <source>
        <dbReference type="EMBL" id="ABS56869.1"/>
    </source>
</evidence>
<dbReference type="InterPro" id="IPR050921">
    <property type="entry name" value="T4SS_GSP_E_ATPase"/>
</dbReference>
<dbReference type="PANTHER" id="PTHR30486">
    <property type="entry name" value="TWITCHING MOTILITY PROTEIN PILT"/>
    <property type="match status" value="1"/>
</dbReference>